<dbReference type="Proteomes" id="UP001589792">
    <property type="component" value="Unassembled WGS sequence"/>
</dbReference>
<proteinExistence type="predicted"/>
<dbReference type="EMBL" id="JBHLXG010000005">
    <property type="protein sequence ID" value="MFC0226189.1"/>
    <property type="molecule type" value="Genomic_DNA"/>
</dbReference>
<dbReference type="Gene3D" id="2.30.30.400">
    <property type="entry name" value="Rof-like"/>
    <property type="match status" value="1"/>
</dbReference>
<reference evidence="1 2" key="1">
    <citation type="submission" date="2024-09" db="EMBL/GenBank/DDBJ databases">
        <authorList>
            <person name="Sun Q."/>
            <person name="Mori K."/>
        </authorList>
    </citation>
    <scope>NUCLEOTIDE SEQUENCE [LARGE SCALE GENOMIC DNA]</scope>
    <source>
        <strain evidence="1 2">CCM 8626</strain>
    </source>
</reference>
<accession>A0ABV6EB21</accession>
<evidence type="ECO:0000313" key="2">
    <source>
        <dbReference type="Proteomes" id="UP001589792"/>
    </source>
</evidence>
<gene>
    <name evidence="1" type="primary">rof</name>
    <name evidence="1" type="ORF">ACFFJ3_06690</name>
</gene>
<dbReference type="InterPro" id="IPR023534">
    <property type="entry name" value="Rof/RNase_P-like"/>
</dbReference>
<evidence type="ECO:0000313" key="1">
    <source>
        <dbReference type="EMBL" id="MFC0226189.1"/>
    </source>
</evidence>
<dbReference type="RefSeq" id="WP_380673895.1">
    <property type="nucleotide sequence ID" value="NZ_CP173186.1"/>
</dbReference>
<name>A0ABV6EB21_9GAMM</name>
<organism evidence="1 2">
    <name type="scientific">Serratia aquatilis</name>
    <dbReference type="NCBI Taxonomy" id="1737515"/>
    <lineage>
        <taxon>Bacteria</taxon>
        <taxon>Pseudomonadati</taxon>
        <taxon>Pseudomonadota</taxon>
        <taxon>Gammaproteobacteria</taxon>
        <taxon>Enterobacterales</taxon>
        <taxon>Yersiniaceae</taxon>
        <taxon>Serratia</taxon>
    </lineage>
</organism>
<dbReference type="InterPro" id="IPR038626">
    <property type="entry name" value="Rof-like_sf"/>
</dbReference>
<comment type="caution">
    <text evidence="1">The sequence shown here is derived from an EMBL/GenBank/DDBJ whole genome shotgun (WGS) entry which is preliminary data.</text>
</comment>
<keyword evidence="2" id="KW-1185">Reference proteome</keyword>
<protein>
    <submittedName>
        <fullName evidence="1">Rho-binding antiterminator</fullName>
    </submittedName>
</protein>
<dbReference type="NCBIfam" id="NF008636">
    <property type="entry name" value="PRK11625.1"/>
    <property type="match status" value="1"/>
</dbReference>
<dbReference type="SUPFAM" id="SSF101744">
    <property type="entry name" value="Rof/RNase P subunit-like"/>
    <property type="match status" value="1"/>
</dbReference>
<sequence length="87" mass="9943">MLMNDEYQPINCDDYDNLELACQHKLTLKLELRDGEVIEAKAVDLLQKKRVEYLTIELNGSQRDLRLDHIGSFSHPDIGTVVVSLSD</sequence>
<dbReference type="Pfam" id="PF07073">
    <property type="entry name" value="ROF"/>
    <property type="match status" value="1"/>
</dbReference>
<dbReference type="InterPro" id="IPR009778">
    <property type="entry name" value="ROF"/>
</dbReference>